<dbReference type="InterPro" id="IPR049244">
    <property type="entry name" value="DUF6879"/>
</dbReference>
<sequence length="182" mass="20748">MGERLGVDEVDRLWRRFEHTAFRFETLPAYRIENERALVAEFLAGEPNRLSFVPRDHERSAQINTMIGQGRQVSRVRVLHEPPSGYERWQLLSGQIAPGERFRWISYDRALSVGLPVEAGDWWLFDSCRLVRLRFTPDGAPLGGELVGDPAVVVQHAAWRDLAMHVGLPRSSWVPGRPAAPR</sequence>
<dbReference type="KEGG" id="aser:Asera_15600"/>
<proteinExistence type="predicted"/>
<evidence type="ECO:0000313" key="3">
    <source>
        <dbReference type="Proteomes" id="UP000680750"/>
    </source>
</evidence>
<keyword evidence="3" id="KW-1185">Reference proteome</keyword>
<dbReference type="Pfam" id="PF21806">
    <property type="entry name" value="DUF6879"/>
    <property type="match status" value="1"/>
</dbReference>
<name>A0A810KYE6_9ACTN</name>
<dbReference type="Proteomes" id="UP000680750">
    <property type="component" value="Chromosome"/>
</dbReference>
<dbReference type="EMBL" id="AP023354">
    <property type="protein sequence ID" value="BCJ27452.1"/>
    <property type="molecule type" value="Genomic_DNA"/>
</dbReference>
<evidence type="ECO:0000259" key="1">
    <source>
        <dbReference type="Pfam" id="PF21806"/>
    </source>
</evidence>
<dbReference type="AlphaFoldDB" id="A0A810KYE6"/>
<organism evidence="2 3">
    <name type="scientific">Actinocatenispora sera</name>
    <dbReference type="NCBI Taxonomy" id="390989"/>
    <lineage>
        <taxon>Bacteria</taxon>
        <taxon>Bacillati</taxon>
        <taxon>Actinomycetota</taxon>
        <taxon>Actinomycetes</taxon>
        <taxon>Micromonosporales</taxon>
        <taxon>Micromonosporaceae</taxon>
        <taxon>Actinocatenispora</taxon>
    </lineage>
</organism>
<dbReference type="OrthoDB" id="3821358at2"/>
<evidence type="ECO:0000313" key="2">
    <source>
        <dbReference type="EMBL" id="BCJ27452.1"/>
    </source>
</evidence>
<accession>A0A810KYE6</accession>
<protein>
    <recommendedName>
        <fullName evidence="1">DUF6879 domain-containing protein</fullName>
    </recommendedName>
</protein>
<dbReference type="RefSeq" id="WP_051802583.1">
    <property type="nucleotide sequence ID" value="NZ_AP023354.1"/>
</dbReference>
<feature type="domain" description="DUF6879" evidence="1">
    <location>
        <begin position="8"/>
        <end position="174"/>
    </location>
</feature>
<gene>
    <name evidence="2" type="ORF">Asera_15600</name>
</gene>
<reference evidence="2" key="1">
    <citation type="submission" date="2020-08" db="EMBL/GenBank/DDBJ databases">
        <title>Whole genome shotgun sequence of Actinocatenispora sera NBRC 101916.</title>
        <authorList>
            <person name="Komaki H."/>
            <person name="Tamura T."/>
        </authorList>
    </citation>
    <scope>NUCLEOTIDE SEQUENCE</scope>
    <source>
        <strain evidence="2">NBRC 101916</strain>
    </source>
</reference>